<dbReference type="EMBL" id="PISD01000054">
    <property type="protein sequence ID" value="PKG26896.1"/>
    <property type="molecule type" value="Genomic_DNA"/>
</dbReference>
<feature type="coiled-coil region" evidence="2">
    <location>
        <begin position="88"/>
        <end position="115"/>
    </location>
</feature>
<proteinExistence type="predicted"/>
<dbReference type="InterPro" id="IPR036679">
    <property type="entry name" value="FlgN-like_sf"/>
</dbReference>
<keyword evidence="4" id="KW-1185">Reference proteome</keyword>
<dbReference type="Proteomes" id="UP000233343">
    <property type="component" value="Unassembled WGS sequence"/>
</dbReference>
<dbReference type="RefSeq" id="WP_066189806.1">
    <property type="nucleotide sequence ID" value="NZ_JAFDQP010000001.1"/>
</dbReference>
<reference evidence="3 4" key="1">
    <citation type="journal article" date="2010" name="Int. J. Syst. Evol. Microbiol.">
        <title>Bacillus horneckiae sp. nov., isolated from a spacecraft-assembly clean room.</title>
        <authorList>
            <person name="Vaishampayan P."/>
            <person name="Probst A."/>
            <person name="Krishnamurthi S."/>
            <person name="Ghosh S."/>
            <person name="Osman S."/>
            <person name="McDowall A."/>
            <person name="Ruckmani A."/>
            <person name="Mayilraj S."/>
            <person name="Venkateswaran K."/>
        </authorList>
    </citation>
    <scope>NUCLEOTIDE SEQUENCE [LARGE SCALE GENOMIC DNA]</scope>
    <source>
        <strain evidence="4">1PO1SC</strain>
    </source>
</reference>
<dbReference type="Pfam" id="PF05130">
    <property type="entry name" value="FlgN"/>
    <property type="match status" value="1"/>
</dbReference>
<keyword evidence="3" id="KW-0969">Cilium</keyword>
<dbReference type="AlphaFoldDB" id="A0A2N0ZBK6"/>
<keyword evidence="3" id="KW-0282">Flagellum</keyword>
<evidence type="ECO:0000313" key="3">
    <source>
        <dbReference type="EMBL" id="PKG26896.1"/>
    </source>
</evidence>
<name>A0A2N0ZBK6_9BACI</name>
<dbReference type="SUPFAM" id="SSF140566">
    <property type="entry name" value="FlgN-like"/>
    <property type="match status" value="1"/>
</dbReference>
<keyword evidence="1" id="KW-1005">Bacterial flagellum biogenesis</keyword>
<dbReference type="GO" id="GO:0044780">
    <property type="term" value="P:bacterial-type flagellum assembly"/>
    <property type="evidence" value="ECO:0007669"/>
    <property type="project" value="InterPro"/>
</dbReference>
<keyword evidence="3" id="KW-0966">Cell projection</keyword>
<comment type="caution">
    <text evidence="3">The sequence shown here is derived from an EMBL/GenBank/DDBJ whole genome shotgun (WGS) entry which is preliminary data.</text>
</comment>
<evidence type="ECO:0000313" key="4">
    <source>
        <dbReference type="Proteomes" id="UP000233343"/>
    </source>
</evidence>
<sequence>MSAQALITSMDKLVSLHKSLHELAVKKTDIIKKGDMESLDQMMKDEQKYVAAIGKMEQARAQITQGLVADKSEPTLSDCLQVVSEEHKLLLSEKKEKLLEIVNELQERNKLNQQLVYHSLQFVNMSLSLVNPQAAAQNMNYVHPQAAKQSQSSGMFNSKV</sequence>
<evidence type="ECO:0000256" key="1">
    <source>
        <dbReference type="ARBA" id="ARBA00022795"/>
    </source>
</evidence>
<evidence type="ECO:0000256" key="2">
    <source>
        <dbReference type="SAM" id="Coils"/>
    </source>
</evidence>
<keyword evidence="2" id="KW-0175">Coiled coil</keyword>
<organism evidence="3 4">
    <name type="scientific">Cytobacillus horneckiae</name>
    <dbReference type="NCBI Taxonomy" id="549687"/>
    <lineage>
        <taxon>Bacteria</taxon>
        <taxon>Bacillati</taxon>
        <taxon>Bacillota</taxon>
        <taxon>Bacilli</taxon>
        <taxon>Bacillales</taxon>
        <taxon>Bacillaceae</taxon>
        <taxon>Cytobacillus</taxon>
    </lineage>
</organism>
<gene>
    <name evidence="3" type="ORF">CWS20_21560</name>
</gene>
<protein>
    <submittedName>
        <fullName evidence="3">Flagellar protein FlgN</fullName>
    </submittedName>
</protein>
<dbReference type="Gene3D" id="1.20.58.300">
    <property type="entry name" value="FlgN-like"/>
    <property type="match status" value="1"/>
</dbReference>
<dbReference type="InterPro" id="IPR007809">
    <property type="entry name" value="FlgN-like"/>
</dbReference>
<accession>A0A2N0ZBK6</accession>